<keyword evidence="1" id="KW-0732">Signal</keyword>
<evidence type="ECO:0000313" key="2">
    <source>
        <dbReference type="EMBL" id="MCF2563143.1"/>
    </source>
</evidence>
<proteinExistence type="predicted"/>
<evidence type="ECO:0000313" key="3">
    <source>
        <dbReference type="Proteomes" id="UP001200470"/>
    </source>
</evidence>
<dbReference type="Proteomes" id="UP001200470">
    <property type="component" value="Unassembled WGS sequence"/>
</dbReference>
<feature type="signal peptide" evidence="1">
    <location>
        <begin position="1"/>
        <end position="21"/>
    </location>
</feature>
<comment type="caution">
    <text evidence="2">The sequence shown here is derived from an EMBL/GenBank/DDBJ whole genome shotgun (WGS) entry which is preliminary data.</text>
</comment>
<organism evidence="2 3">
    <name type="scientific">Xylanibacter brevis</name>
    <dbReference type="NCBI Taxonomy" id="83231"/>
    <lineage>
        <taxon>Bacteria</taxon>
        <taxon>Pseudomonadati</taxon>
        <taxon>Bacteroidota</taxon>
        <taxon>Bacteroidia</taxon>
        <taxon>Bacteroidales</taxon>
        <taxon>Prevotellaceae</taxon>
        <taxon>Xylanibacter</taxon>
    </lineage>
</organism>
<dbReference type="InterPro" id="IPR025396">
    <property type="entry name" value="DUF4302"/>
</dbReference>
<dbReference type="RefSeq" id="WP_301637578.1">
    <property type="nucleotide sequence ID" value="NZ_JADYTN010000005.1"/>
</dbReference>
<evidence type="ECO:0000256" key="1">
    <source>
        <dbReference type="SAM" id="SignalP"/>
    </source>
</evidence>
<dbReference type="EMBL" id="JADYTN010000005">
    <property type="protein sequence ID" value="MCF2563143.1"/>
    <property type="molecule type" value="Genomic_DNA"/>
</dbReference>
<sequence length="424" mass="47556">MKKIYNILFVLLAGLSFVACSNEVDDVFDKSSADRIQEAINADMKLLVDAPNGWLMEYYGASKYGGYNMFVKFNADNTVTAANEFFEEGARATSHFKLEQSQGVLLSFDEYNEIFHIFSDPDNILQVGDKGKGFEGDFEFRVIKAEADRFELQGKKHGQKIVMTRVAEDLNWDNYFKAVEDMEKLLSYKSYAIEFGGEAPLTIVKSDRTFTYHDAETDKDVLIPYIVTDQGLKFKKPIVIGTDSINMLTPAADETWKTDGKGWTVNYVLPTLVEQLTDPNTFWSFKKGKMSKKAAAYFAKAEEASAAEGEDVIFIAFGVNPNATNLGWGIFFRSGNYMGTLLPTVTPIDGTHLALAMKGYDGNGKYYYNKGYNYLSSGILQGTFELSTDNPKNPSYIRLTRTDANAPGEWMDVFPGLDYYDADE</sequence>
<reference evidence="2 3" key="1">
    <citation type="submission" date="2020-12" db="EMBL/GenBank/DDBJ databases">
        <title>Whole genome sequences of gut porcine anaerobes.</title>
        <authorList>
            <person name="Kubasova T."/>
            <person name="Jahodarova E."/>
            <person name="Rychlik I."/>
        </authorList>
    </citation>
    <scope>NUCLEOTIDE SEQUENCE [LARGE SCALE GENOMIC DNA]</scope>
    <source>
        <strain evidence="2 3">An925</strain>
    </source>
</reference>
<name>A0ABS9CDT8_9BACT</name>
<gene>
    <name evidence="2" type="ORF">I6E12_03325</name>
</gene>
<accession>A0ABS9CDT8</accession>
<protein>
    <submittedName>
        <fullName evidence="2">DUF4302 domain-containing protein</fullName>
    </submittedName>
</protein>
<dbReference type="PROSITE" id="PS51257">
    <property type="entry name" value="PROKAR_LIPOPROTEIN"/>
    <property type="match status" value="1"/>
</dbReference>
<keyword evidence="3" id="KW-1185">Reference proteome</keyword>
<feature type="chain" id="PRO_5046662026" evidence="1">
    <location>
        <begin position="22"/>
        <end position="424"/>
    </location>
</feature>
<dbReference type="Pfam" id="PF14135">
    <property type="entry name" value="DUF4302"/>
    <property type="match status" value="1"/>
</dbReference>